<dbReference type="EMBL" id="JACIIQ010000011">
    <property type="protein sequence ID" value="MBB5671354.1"/>
    <property type="molecule type" value="Genomic_DNA"/>
</dbReference>
<comment type="caution">
    <text evidence="1">The sequence shown here is derived from an EMBL/GenBank/DDBJ whole genome shotgun (WGS) entry which is preliminary data.</text>
</comment>
<dbReference type="RefSeq" id="WP_184577930.1">
    <property type="nucleotide sequence ID" value="NZ_JACIIQ010000011.1"/>
</dbReference>
<evidence type="ECO:0008006" key="2">
    <source>
        <dbReference type="Google" id="ProtNLM"/>
    </source>
</evidence>
<name>A0AB73GZ31_9XANT</name>
<proteinExistence type="predicted"/>
<organism evidence="1">
    <name type="scientific">Xanthomonas arboricola</name>
    <dbReference type="NCBI Taxonomy" id="56448"/>
    <lineage>
        <taxon>Bacteria</taxon>
        <taxon>Pseudomonadati</taxon>
        <taxon>Pseudomonadota</taxon>
        <taxon>Gammaproteobacteria</taxon>
        <taxon>Lysobacterales</taxon>
        <taxon>Lysobacteraceae</taxon>
        <taxon>Xanthomonas</taxon>
    </lineage>
</organism>
<sequence length="305" mass="33610">MAFDWTQLPLANTPWRIQVVADILPILIRRAKEGRPIFYGELAEQLEREFGHGPKARKTIYGPAIGAVGLAIQQLGQLPEWRGERIPPINTIVVSKSTGYASTGAGEIASYWFEDNGAGMAANREAYLDAAMNAVYHFDKWDQIAAALGVARLEPASGELEADKGDVLPLPKVQAGGAPESAEHQALKRWMRQHPEELADFGAFEPGRNEAVLSSGDRLDVLFENGKQRLAVEVKASKCSEDELMRGVYQCVKYRAILRAEQLAMRQVPNGEAVLVCSRAPKKATKALIKRLNVNFHRVPVDAEK</sequence>
<evidence type="ECO:0000313" key="1">
    <source>
        <dbReference type="EMBL" id="MBB5671354.1"/>
    </source>
</evidence>
<dbReference type="AlphaFoldDB" id="A0AB73GZ31"/>
<gene>
    <name evidence="1" type="ORF">FHR65_002924</name>
</gene>
<accession>A0AB73GZ31</accession>
<reference evidence="1" key="1">
    <citation type="submission" date="2020-08" db="EMBL/GenBank/DDBJ databases">
        <title>Studying the diversity of plant-associated saprophytic bacteria and their role in host health and plant-pathogen interactions.</title>
        <authorList>
            <person name="Potnis N."/>
        </authorList>
    </citation>
    <scope>NUCLEOTIDE SEQUENCE</scope>
    <source>
        <strain evidence="1">F21</strain>
    </source>
</reference>
<dbReference type="Proteomes" id="UP000528595">
    <property type="component" value="Unassembled WGS sequence"/>
</dbReference>
<protein>
    <recommendedName>
        <fullName evidence="2">DUF91 domain-containing protein</fullName>
    </recommendedName>
</protein>